<dbReference type="WBParaSite" id="PSAMB.scaffold19040size855.g37767.t1">
    <property type="protein sequence ID" value="PSAMB.scaffold19040size855.g37767.t1"/>
    <property type="gene ID" value="PSAMB.scaffold19040size855.g37767"/>
</dbReference>
<name>A0A914VFQ5_9BILA</name>
<evidence type="ECO:0000313" key="3">
    <source>
        <dbReference type="WBParaSite" id="PSAMB.scaffold19040size855.g37767.t1"/>
    </source>
</evidence>
<protein>
    <submittedName>
        <fullName evidence="3">G-protein coupled receptors family 1 profile domain-containing protein</fullName>
    </submittedName>
</protein>
<proteinExistence type="predicted"/>
<feature type="transmembrane region" description="Helical" evidence="1">
    <location>
        <begin position="52"/>
        <end position="75"/>
    </location>
</feature>
<evidence type="ECO:0000256" key="1">
    <source>
        <dbReference type="SAM" id="Phobius"/>
    </source>
</evidence>
<keyword evidence="1" id="KW-1133">Transmembrane helix</keyword>
<dbReference type="Proteomes" id="UP000887566">
    <property type="component" value="Unplaced"/>
</dbReference>
<keyword evidence="1" id="KW-0472">Membrane</keyword>
<accession>A0A914VFQ5</accession>
<evidence type="ECO:0000313" key="2">
    <source>
        <dbReference type="Proteomes" id="UP000887566"/>
    </source>
</evidence>
<dbReference type="Pfam" id="PF10323">
    <property type="entry name" value="7TM_GPCR_Srv"/>
    <property type="match status" value="1"/>
</dbReference>
<organism evidence="2 3">
    <name type="scientific">Plectus sambesii</name>
    <dbReference type="NCBI Taxonomy" id="2011161"/>
    <lineage>
        <taxon>Eukaryota</taxon>
        <taxon>Metazoa</taxon>
        <taxon>Ecdysozoa</taxon>
        <taxon>Nematoda</taxon>
        <taxon>Chromadorea</taxon>
        <taxon>Plectida</taxon>
        <taxon>Plectina</taxon>
        <taxon>Plectoidea</taxon>
        <taxon>Plectidae</taxon>
        <taxon>Plectus</taxon>
    </lineage>
</organism>
<sequence length="149" mass="16877">AYFIFTAVFDGVLINAFVTTLYILIFYKIYAHSRAVSSPGSKMPTQKFALRLATSGFLMFLCFLALGVFSILTAMEPADDRWMYRDIWFIANDILCSSNAPIILILNKPVRDFFWALLGGPDPGRPRRDSLTKKTLFKQAQMLVSYNAV</sequence>
<feature type="transmembrane region" description="Helical" evidence="1">
    <location>
        <begin position="87"/>
        <end position="106"/>
    </location>
</feature>
<keyword evidence="2" id="KW-1185">Reference proteome</keyword>
<reference evidence="3" key="1">
    <citation type="submission" date="2022-11" db="UniProtKB">
        <authorList>
            <consortium name="WormBaseParasite"/>
        </authorList>
    </citation>
    <scope>IDENTIFICATION</scope>
</reference>
<dbReference type="Gene3D" id="1.20.1070.10">
    <property type="entry name" value="Rhodopsin 7-helix transmembrane proteins"/>
    <property type="match status" value="1"/>
</dbReference>
<keyword evidence="1" id="KW-0812">Transmembrane</keyword>
<dbReference type="InterPro" id="IPR019426">
    <property type="entry name" value="7TM_GPCR_serpentine_rcpt_Srv"/>
</dbReference>
<dbReference type="SUPFAM" id="SSF81321">
    <property type="entry name" value="Family A G protein-coupled receptor-like"/>
    <property type="match status" value="1"/>
</dbReference>
<dbReference type="AlphaFoldDB" id="A0A914VFQ5"/>
<feature type="transmembrane region" description="Helical" evidence="1">
    <location>
        <begin position="12"/>
        <end position="31"/>
    </location>
</feature>